<sequence>MAEGSSGGPREVLGWRTIWIAAAIILFISIGSGIVLFWLYPPPGSKEALDIIRTAGTLGVGTGGAAALLLHARRQQSTELANEYTRQANEVTRHDAEERRITELQAQANEQLGHEKAAVRIGALTLLKRLGNSYPDHRQEIVDIVCAYLRMPYKSPVRPDRLRRILPLSPRGVKSENKETESGVDSGLVGVEHEYEELEVRLTAQRFLAEHLRPPGSDDGMLVSSNFWDGINLDLTGATLINFSLSGCWVARCRFDYASFVGGAEFRAAQFGDVATFIGAEFSKGVTFRNTRFAGRAAFDRAQIRGVALFANSRFGGLSSFSQTVMDESDFFDAWFESVAFPRAQFKDRASFSVVRFDKCAFFLSAKFGGEVYFDAVRFGDGTNFKYATFEGPVHLTRRVSSSLNENLPGDQARFRCDFETRNDDWPAGWVFRPPKPAEDGRIKGHEGVWGYVVAVDDAQPGVADGDGEGGEIVEAGDHGEL</sequence>
<feature type="transmembrane region" description="Helical" evidence="2">
    <location>
        <begin position="51"/>
        <end position="72"/>
    </location>
</feature>
<reference evidence="3 4" key="1">
    <citation type="submission" date="2022-11" db="EMBL/GenBank/DDBJ databases">
        <title>Draft genome sequence of Saccharopolyspora sp. WRP15-2 isolated from rhizosphere soils of wild rice in Thailand.</title>
        <authorList>
            <person name="Duangmal K."/>
            <person name="Kammanee S."/>
            <person name="Muangham S."/>
        </authorList>
    </citation>
    <scope>NUCLEOTIDE SEQUENCE [LARGE SCALE GENOMIC DNA]</scope>
    <source>
        <strain evidence="3 4">WRP15-2</strain>
    </source>
</reference>
<gene>
    <name evidence="3" type="ORF">OU415_05200</name>
</gene>
<evidence type="ECO:0000256" key="1">
    <source>
        <dbReference type="SAM" id="MobiDB-lite"/>
    </source>
</evidence>
<proteinExistence type="predicted"/>
<keyword evidence="2" id="KW-1133">Transmembrane helix</keyword>
<protein>
    <submittedName>
        <fullName evidence="3">Pentapeptide repeat-containing protein</fullName>
    </submittedName>
</protein>
<evidence type="ECO:0000256" key="2">
    <source>
        <dbReference type="SAM" id="Phobius"/>
    </source>
</evidence>
<dbReference type="EMBL" id="JAQGLA010000005">
    <property type="protein sequence ID" value="MDA3624824.1"/>
    <property type="molecule type" value="Genomic_DNA"/>
</dbReference>
<keyword evidence="4" id="KW-1185">Reference proteome</keyword>
<dbReference type="Pfam" id="PF13576">
    <property type="entry name" value="Pentapeptide_3"/>
    <property type="match status" value="1"/>
</dbReference>
<dbReference type="InterPro" id="IPR001646">
    <property type="entry name" value="5peptide_repeat"/>
</dbReference>
<comment type="caution">
    <text evidence="3">The sequence shown here is derived from an EMBL/GenBank/DDBJ whole genome shotgun (WGS) entry which is preliminary data.</text>
</comment>
<dbReference type="Gene3D" id="2.160.20.80">
    <property type="entry name" value="E3 ubiquitin-protein ligase SopA"/>
    <property type="match status" value="1"/>
</dbReference>
<keyword evidence="2" id="KW-0472">Membrane</keyword>
<keyword evidence="2" id="KW-0812">Transmembrane</keyword>
<name>A0ABT4USX3_9PSEU</name>
<dbReference type="RefSeq" id="WP_270947395.1">
    <property type="nucleotide sequence ID" value="NZ_JAQGLA010000005.1"/>
</dbReference>
<dbReference type="SUPFAM" id="SSF141571">
    <property type="entry name" value="Pentapeptide repeat-like"/>
    <property type="match status" value="1"/>
</dbReference>
<accession>A0ABT4USX3</accession>
<evidence type="ECO:0000313" key="3">
    <source>
        <dbReference type="EMBL" id="MDA3624824.1"/>
    </source>
</evidence>
<dbReference type="Proteomes" id="UP001210380">
    <property type="component" value="Unassembled WGS sequence"/>
</dbReference>
<feature type="transmembrane region" description="Helical" evidence="2">
    <location>
        <begin position="18"/>
        <end position="39"/>
    </location>
</feature>
<organism evidence="3 4">
    <name type="scientific">Saccharopolyspora oryzae</name>
    <dbReference type="NCBI Taxonomy" id="2997343"/>
    <lineage>
        <taxon>Bacteria</taxon>
        <taxon>Bacillati</taxon>
        <taxon>Actinomycetota</taxon>
        <taxon>Actinomycetes</taxon>
        <taxon>Pseudonocardiales</taxon>
        <taxon>Pseudonocardiaceae</taxon>
        <taxon>Saccharopolyspora</taxon>
    </lineage>
</organism>
<evidence type="ECO:0000313" key="4">
    <source>
        <dbReference type="Proteomes" id="UP001210380"/>
    </source>
</evidence>
<feature type="region of interest" description="Disordered" evidence="1">
    <location>
        <begin position="461"/>
        <end position="482"/>
    </location>
</feature>